<accession>A0A8S5VDG5</accession>
<sequence length="55" mass="6382">MLRLHINIEALSKHYGFFSYPLYAASRTYSKLQQPPCLRVALLFSHITTLLSSFH</sequence>
<name>A0A8S5VDG5_9CAUD</name>
<organism evidence="1">
    <name type="scientific">Siphoviridae sp. ctDXu9</name>
    <dbReference type="NCBI Taxonomy" id="2825387"/>
    <lineage>
        <taxon>Viruses</taxon>
        <taxon>Duplodnaviria</taxon>
        <taxon>Heunggongvirae</taxon>
        <taxon>Uroviricota</taxon>
        <taxon>Caudoviricetes</taxon>
    </lineage>
</organism>
<protein>
    <submittedName>
        <fullName evidence="1">Uncharacterized protein</fullName>
    </submittedName>
</protein>
<reference evidence="1" key="1">
    <citation type="journal article" date="2021" name="Proc. Natl. Acad. Sci. U.S.A.">
        <title>A Catalog of Tens of Thousands of Viruses from Human Metagenomes Reveals Hidden Associations with Chronic Diseases.</title>
        <authorList>
            <person name="Tisza M.J."/>
            <person name="Buck C.B."/>
        </authorList>
    </citation>
    <scope>NUCLEOTIDE SEQUENCE</scope>
    <source>
        <strain evidence="1">CtDXu9</strain>
    </source>
</reference>
<proteinExistence type="predicted"/>
<evidence type="ECO:0000313" key="1">
    <source>
        <dbReference type="EMBL" id="DAG04659.1"/>
    </source>
</evidence>
<dbReference type="EMBL" id="BK016244">
    <property type="protein sequence ID" value="DAG04659.1"/>
    <property type="molecule type" value="Genomic_DNA"/>
</dbReference>